<sequence>MQQDEIARNYGGQNGTIEHLLQALGKVMTAHSQALEILSLQSEENKKLKEQIELLEKVASQDGLTGLFNQAYFKQQLKAIGNAYDRSENEAPERRHTQGNAIIMIDMDYFKPINDTHGHAAGDEALKTVAGYLNPTCAKRMLWRA</sequence>
<dbReference type="SUPFAM" id="SSF55073">
    <property type="entry name" value="Nucleotide cyclase"/>
    <property type="match status" value="1"/>
</dbReference>
<evidence type="ECO:0000256" key="1">
    <source>
        <dbReference type="ARBA" id="ARBA00012528"/>
    </source>
</evidence>
<dbReference type="EC" id="2.7.7.65" evidence="1"/>
<dbReference type="PROSITE" id="PS50887">
    <property type="entry name" value="GGDEF"/>
    <property type="match status" value="1"/>
</dbReference>
<accession>A0A2W5A3X6</accession>
<dbReference type="InterPro" id="IPR000160">
    <property type="entry name" value="GGDEF_dom"/>
</dbReference>
<dbReference type="GO" id="GO:1902201">
    <property type="term" value="P:negative regulation of bacterial-type flagellum-dependent cell motility"/>
    <property type="evidence" value="ECO:0007669"/>
    <property type="project" value="TreeGrafter"/>
</dbReference>
<evidence type="ECO:0000313" key="4">
    <source>
        <dbReference type="EMBL" id="PZO87149.1"/>
    </source>
</evidence>
<dbReference type="AlphaFoldDB" id="A0A2W5A3X6"/>
<evidence type="ECO:0000313" key="5">
    <source>
        <dbReference type="Proteomes" id="UP000249557"/>
    </source>
</evidence>
<organism evidence="4 5">
    <name type="scientific">Micavibrio aeruginosavorus</name>
    <dbReference type="NCBI Taxonomy" id="349221"/>
    <lineage>
        <taxon>Bacteria</taxon>
        <taxon>Pseudomonadati</taxon>
        <taxon>Bdellovibrionota</taxon>
        <taxon>Bdellovibrionia</taxon>
        <taxon>Bdellovibrionales</taxon>
        <taxon>Pseudobdellovibrionaceae</taxon>
        <taxon>Micavibrio</taxon>
    </lineage>
</organism>
<dbReference type="Gene3D" id="3.30.70.270">
    <property type="match status" value="1"/>
</dbReference>
<dbReference type="InterPro" id="IPR050469">
    <property type="entry name" value="Diguanylate_Cyclase"/>
</dbReference>
<feature type="domain" description="GGDEF" evidence="3">
    <location>
        <begin position="98"/>
        <end position="145"/>
    </location>
</feature>
<dbReference type="EMBL" id="QFNK01000071">
    <property type="protein sequence ID" value="PZO87149.1"/>
    <property type="molecule type" value="Genomic_DNA"/>
</dbReference>
<dbReference type="GO" id="GO:0005886">
    <property type="term" value="C:plasma membrane"/>
    <property type="evidence" value="ECO:0007669"/>
    <property type="project" value="TreeGrafter"/>
</dbReference>
<comment type="caution">
    <text evidence="4">The sequence shown here is derived from an EMBL/GenBank/DDBJ whole genome shotgun (WGS) entry which is preliminary data.</text>
</comment>
<dbReference type="NCBIfam" id="TIGR00254">
    <property type="entry name" value="GGDEF"/>
    <property type="match status" value="1"/>
</dbReference>
<dbReference type="GO" id="GO:0052621">
    <property type="term" value="F:diguanylate cyclase activity"/>
    <property type="evidence" value="ECO:0007669"/>
    <property type="project" value="UniProtKB-EC"/>
</dbReference>
<dbReference type="InterPro" id="IPR029787">
    <property type="entry name" value="Nucleotide_cyclase"/>
</dbReference>
<comment type="catalytic activity">
    <reaction evidence="2">
        <text>2 GTP = 3',3'-c-di-GMP + 2 diphosphate</text>
        <dbReference type="Rhea" id="RHEA:24898"/>
        <dbReference type="ChEBI" id="CHEBI:33019"/>
        <dbReference type="ChEBI" id="CHEBI:37565"/>
        <dbReference type="ChEBI" id="CHEBI:58805"/>
        <dbReference type="EC" id="2.7.7.65"/>
    </reaction>
</comment>
<dbReference type="GO" id="GO:0043709">
    <property type="term" value="P:cell adhesion involved in single-species biofilm formation"/>
    <property type="evidence" value="ECO:0007669"/>
    <property type="project" value="TreeGrafter"/>
</dbReference>
<evidence type="ECO:0000259" key="3">
    <source>
        <dbReference type="PROSITE" id="PS50887"/>
    </source>
</evidence>
<dbReference type="CDD" id="cd01949">
    <property type="entry name" value="GGDEF"/>
    <property type="match status" value="1"/>
</dbReference>
<evidence type="ECO:0000256" key="2">
    <source>
        <dbReference type="ARBA" id="ARBA00034247"/>
    </source>
</evidence>
<gene>
    <name evidence="4" type="ORF">DI626_04705</name>
</gene>
<dbReference type="Pfam" id="PF00990">
    <property type="entry name" value="GGDEF"/>
    <property type="match status" value="1"/>
</dbReference>
<reference evidence="4 5" key="1">
    <citation type="submission" date="2017-08" db="EMBL/GenBank/DDBJ databases">
        <title>Infants hospitalized years apart are colonized by the same room-sourced microbial strains.</title>
        <authorList>
            <person name="Brooks B."/>
            <person name="Olm M.R."/>
            <person name="Firek B.A."/>
            <person name="Baker R."/>
            <person name="Thomas B.C."/>
            <person name="Morowitz M.J."/>
            <person name="Banfield J.F."/>
        </authorList>
    </citation>
    <scope>NUCLEOTIDE SEQUENCE [LARGE SCALE GENOMIC DNA]</scope>
    <source>
        <strain evidence="4">S2_018_000_R2_104</strain>
    </source>
</reference>
<proteinExistence type="predicted"/>
<dbReference type="PANTHER" id="PTHR45138:SF9">
    <property type="entry name" value="DIGUANYLATE CYCLASE DGCM-RELATED"/>
    <property type="match status" value="1"/>
</dbReference>
<dbReference type="Proteomes" id="UP000249557">
    <property type="component" value="Unassembled WGS sequence"/>
</dbReference>
<protein>
    <recommendedName>
        <fullName evidence="1">diguanylate cyclase</fullName>
        <ecNumber evidence="1">2.7.7.65</ecNumber>
    </recommendedName>
</protein>
<dbReference type="InterPro" id="IPR043128">
    <property type="entry name" value="Rev_trsase/Diguanyl_cyclase"/>
</dbReference>
<name>A0A2W5A3X6_9BACT</name>
<dbReference type="PANTHER" id="PTHR45138">
    <property type="entry name" value="REGULATORY COMPONENTS OF SENSORY TRANSDUCTION SYSTEM"/>
    <property type="match status" value="1"/>
</dbReference>